<dbReference type="Pfam" id="PF00534">
    <property type="entry name" value="Glycos_transf_1"/>
    <property type="match status" value="1"/>
</dbReference>
<comment type="caution">
    <text evidence="3">The sequence shown here is derived from an EMBL/GenBank/DDBJ whole genome shotgun (WGS) entry which is preliminary data.</text>
</comment>
<protein>
    <submittedName>
        <fullName evidence="3">Glycosyl transferase family 1</fullName>
    </submittedName>
    <submittedName>
        <fullName evidence="2">Glycosyltransferase family 4 protein</fullName>
        <ecNumber evidence="2">2.4.-.-</ecNumber>
    </submittedName>
</protein>
<evidence type="ECO:0000259" key="1">
    <source>
        <dbReference type="Pfam" id="PF00534"/>
    </source>
</evidence>
<dbReference type="Proteomes" id="UP000237872">
    <property type="component" value="Unassembled WGS sequence"/>
</dbReference>
<dbReference type="PANTHER" id="PTHR12526">
    <property type="entry name" value="GLYCOSYLTRANSFERASE"/>
    <property type="match status" value="1"/>
</dbReference>
<dbReference type="OrthoDB" id="9802525at2"/>
<dbReference type="GO" id="GO:0016757">
    <property type="term" value="F:glycosyltransferase activity"/>
    <property type="evidence" value="ECO:0007669"/>
    <property type="project" value="UniProtKB-KW"/>
</dbReference>
<feature type="domain" description="Glycosyl transferase family 1" evidence="1">
    <location>
        <begin position="173"/>
        <end position="326"/>
    </location>
</feature>
<dbReference type="RefSeq" id="WP_104540820.1">
    <property type="nucleotide sequence ID" value="NZ_JBJGBS010000025.1"/>
</dbReference>
<dbReference type="PANTHER" id="PTHR12526:SF635">
    <property type="entry name" value="GLYCOSYL TRANSFERASE GROUP 1"/>
    <property type="match status" value="1"/>
</dbReference>
<keyword evidence="5" id="KW-1185">Reference proteome</keyword>
<proteinExistence type="predicted"/>
<dbReference type="EC" id="2.4.-.-" evidence="2"/>
<sequence>MKILVVNNMVPGIRGGAEELADQLVSNLRRHGHESELMRIPFTWDPPERLIGEMLMCKNFRIFNVDRVIAMKFPAYLVPFDEKVMWLAHQYRQAYDLWDAGQSNIPDTPEGRQIRLAIKEADNQGLETVKNIYAVGRTVQQRLLHYNDLHSEILRAPLNDEDLFTGGNYGDYIFAGGRINASKRQHRLVEALAHVPGNARLVIAGPADSPADAQRLRELVERHGLEQRVKLDIGFLPRQTIADYVNGALACAYLPFNEDSYGYVTMEACQARKAVITVNDSGDLTELIHDGQQGWVCEDDTEQLAAAISAVFADRGRTRVLGQAAHARWIGMGINWTSTVEALTR</sequence>
<reference evidence="2 5" key="2">
    <citation type="submission" date="2024-11" db="EMBL/GenBank/DDBJ databases">
        <title>Genome sequencing of Xanthomonas codiaei.</title>
        <authorList>
            <person name="Studholme D.J."/>
        </authorList>
    </citation>
    <scope>NUCLEOTIDE SEQUENCE [LARGE SCALE GENOMIC DNA]</scope>
    <source>
        <strain evidence="2 5">NCPPB 4350</strain>
    </source>
</reference>
<accession>A0A2S7CRL9</accession>
<evidence type="ECO:0000313" key="3">
    <source>
        <dbReference type="EMBL" id="PPU64228.1"/>
    </source>
</evidence>
<dbReference type="CDD" id="cd03801">
    <property type="entry name" value="GT4_PimA-like"/>
    <property type="match status" value="1"/>
</dbReference>
<dbReference type="AlphaFoldDB" id="A0A2S7CRL9"/>
<dbReference type="SUPFAM" id="SSF53756">
    <property type="entry name" value="UDP-Glycosyltransferase/glycogen phosphorylase"/>
    <property type="match status" value="1"/>
</dbReference>
<dbReference type="GO" id="GO:1901135">
    <property type="term" value="P:carbohydrate derivative metabolic process"/>
    <property type="evidence" value="ECO:0007669"/>
    <property type="project" value="UniProtKB-ARBA"/>
</dbReference>
<dbReference type="Gene3D" id="3.40.50.2000">
    <property type="entry name" value="Glycogen Phosphorylase B"/>
    <property type="match status" value="1"/>
</dbReference>
<name>A0A2S7CRL9_9XANT</name>
<evidence type="ECO:0000313" key="2">
    <source>
        <dbReference type="EMBL" id="MFO3704953.1"/>
    </source>
</evidence>
<keyword evidence="2" id="KW-0328">Glycosyltransferase</keyword>
<dbReference type="InterPro" id="IPR001296">
    <property type="entry name" value="Glyco_trans_1"/>
</dbReference>
<dbReference type="EMBL" id="MDEC01000011">
    <property type="protein sequence ID" value="PPU64228.1"/>
    <property type="molecule type" value="Genomic_DNA"/>
</dbReference>
<dbReference type="Proteomes" id="UP001637990">
    <property type="component" value="Unassembled WGS sequence"/>
</dbReference>
<organism evidence="3 4">
    <name type="scientific">Xanthomonas codiaei</name>
    <dbReference type="NCBI Taxonomy" id="56463"/>
    <lineage>
        <taxon>Bacteria</taxon>
        <taxon>Pseudomonadati</taxon>
        <taxon>Pseudomonadota</taxon>
        <taxon>Gammaproteobacteria</taxon>
        <taxon>Lysobacterales</taxon>
        <taxon>Lysobacteraceae</taxon>
        <taxon>Xanthomonas</taxon>
    </lineage>
</organism>
<evidence type="ECO:0000313" key="4">
    <source>
        <dbReference type="Proteomes" id="UP000237872"/>
    </source>
</evidence>
<dbReference type="EMBL" id="JBJGBS010000025">
    <property type="protein sequence ID" value="MFO3704953.1"/>
    <property type="molecule type" value="Genomic_DNA"/>
</dbReference>
<reference evidence="3 4" key="1">
    <citation type="submission" date="2016-08" db="EMBL/GenBank/DDBJ databases">
        <authorList>
            <person name="Seilhamer J.J."/>
        </authorList>
    </citation>
    <scope>NUCLEOTIDE SEQUENCE [LARGE SCALE GENOMIC DNA]</scope>
    <source>
        <strain evidence="3 4">CFBP4690</strain>
    </source>
</reference>
<evidence type="ECO:0000313" key="5">
    <source>
        <dbReference type="Proteomes" id="UP001637990"/>
    </source>
</evidence>
<keyword evidence="3" id="KW-0808">Transferase</keyword>
<gene>
    <name evidence="2" type="ORF">ACI6Q5_08160</name>
    <name evidence="3" type="ORF">XcodCFBP4690_10080</name>
</gene>